<feature type="domain" description="Glycoside hydrolase family 57 N-terminal" evidence="3">
    <location>
        <begin position="7"/>
        <end position="280"/>
    </location>
</feature>
<dbReference type="InterPro" id="IPR052046">
    <property type="entry name" value="GH57_Enzymes"/>
</dbReference>
<dbReference type="RefSeq" id="WP_214418409.1">
    <property type="nucleotide sequence ID" value="NZ_CP075546.1"/>
</dbReference>
<dbReference type="Proteomes" id="UP000680656">
    <property type="component" value="Chromosome"/>
</dbReference>
<name>A0A8E7AWJ2_9EURY</name>
<dbReference type="KEGG" id="mrtj:KHC33_09435"/>
<dbReference type="PANTHER" id="PTHR36306">
    <property type="entry name" value="ALPHA-AMYLASE-RELATED-RELATED"/>
    <property type="match status" value="1"/>
</dbReference>
<keyword evidence="5" id="KW-1185">Reference proteome</keyword>
<dbReference type="SUPFAM" id="SSF88713">
    <property type="entry name" value="Glycoside hydrolase/deacetylase"/>
    <property type="match status" value="1"/>
</dbReference>
<evidence type="ECO:0000313" key="4">
    <source>
        <dbReference type="EMBL" id="QVV87589.1"/>
    </source>
</evidence>
<proteinExistence type="inferred from homology"/>
<dbReference type="AlphaFoldDB" id="A0A8E7AWJ2"/>
<keyword evidence="4" id="KW-0378">Hydrolase</keyword>
<evidence type="ECO:0000256" key="1">
    <source>
        <dbReference type="ARBA" id="ARBA00006821"/>
    </source>
</evidence>
<dbReference type="EMBL" id="CP075546">
    <property type="protein sequence ID" value="QVV87589.1"/>
    <property type="molecule type" value="Genomic_DNA"/>
</dbReference>
<dbReference type="GO" id="GO:0016787">
    <property type="term" value="F:hydrolase activity"/>
    <property type="evidence" value="ECO:0007669"/>
    <property type="project" value="UniProtKB-KW"/>
</dbReference>
<sequence>MNQRFFLGFEVHQPYRLKKNFKPKLSGNYEDPMERYFDDANKEILLRVCNKCYEPATSIILDQLDDGFCCAFSLSGVLIEQMEKWAPDVLELFNQAARHKNVEMIGQTYFHSISSLFWTMEEFCNQVNLHRELLKDTFGVEPVIFENTEFLFDNRIAATVKDLGFKACLTEGVDNILEWRSPNYLYQCAGLPVIMRNFKLSDDIAFRFTCRDWEAWPLSADRYAYWISKTPGDFVPVFIDYETLGEHYWVESGILEFLRHLGPEIQRSDVQMIKPSEILSSPVRDEFSIPLPISWADAEKDGTAWIENRKQKNAFRAVQRAKTFCEDLHTWRCLQISDHFYYMSCKHGSCGEVHTYFSHQPEHEAFITYMDVLADFEERSIQQMEKKEFLYPLRSLPIDDAFYFSSPVGYTGHVAFDMDQFADMLQIVPADSISYHHQKGDLANWCRTVIKDEPLAQAIDRANNRQELILAADTRRHELWAALQ</sequence>
<organism evidence="4 5">
    <name type="scientific">Methanospirillum purgamenti</name>
    <dbReference type="NCBI Taxonomy" id="2834276"/>
    <lineage>
        <taxon>Archaea</taxon>
        <taxon>Methanobacteriati</taxon>
        <taxon>Methanobacteriota</taxon>
        <taxon>Stenosarchaea group</taxon>
        <taxon>Methanomicrobia</taxon>
        <taxon>Methanomicrobiales</taxon>
        <taxon>Methanospirillaceae</taxon>
        <taxon>Methanospirillum</taxon>
    </lineage>
</organism>
<evidence type="ECO:0000259" key="3">
    <source>
        <dbReference type="Pfam" id="PF03065"/>
    </source>
</evidence>
<protein>
    <submittedName>
        <fullName evidence="4">Glycoside hydrolase family 57 protein</fullName>
    </submittedName>
</protein>
<evidence type="ECO:0000313" key="5">
    <source>
        <dbReference type="Proteomes" id="UP000680656"/>
    </source>
</evidence>
<gene>
    <name evidence="4" type="ORF">KHC33_09435</name>
</gene>
<keyword evidence="2" id="KW-0119">Carbohydrate metabolism</keyword>
<dbReference type="InterPro" id="IPR011330">
    <property type="entry name" value="Glyco_hydro/deAcase_b/a-brl"/>
</dbReference>
<dbReference type="GO" id="GO:0005975">
    <property type="term" value="P:carbohydrate metabolic process"/>
    <property type="evidence" value="ECO:0007669"/>
    <property type="project" value="InterPro"/>
</dbReference>
<dbReference type="CDD" id="cd10795">
    <property type="entry name" value="GH57N_MJA1_like"/>
    <property type="match status" value="1"/>
</dbReference>
<dbReference type="Gene3D" id="3.20.110.20">
    <property type="match status" value="1"/>
</dbReference>
<accession>A0A8E7AWJ2</accession>
<comment type="similarity">
    <text evidence="1">Belongs to the glycosyl hydrolase 57 family.</text>
</comment>
<dbReference type="PANTHER" id="PTHR36306:SF1">
    <property type="entry name" value="ALPHA-AMYLASE-RELATED"/>
    <property type="match status" value="1"/>
</dbReference>
<evidence type="ECO:0000256" key="2">
    <source>
        <dbReference type="ARBA" id="ARBA00023277"/>
    </source>
</evidence>
<dbReference type="GeneID" id="65565291"/>
<reference evidence="4 5" key="1">
    <citation type="submission" date="2021-05" db="EMBL/GenBank/DDBJ databases">
        <title>A novel Methanospirillum isolate from a pyrite-forming mixed culture.</title>
        <authorList>
            <person name="Bunk B."/>
            <person name="Sproer C."/>
            <person name="Spring S."/>
            <person name="Pester M."/>
        </authorList>
    </citation>
    <scope>NUCLEOTIDE SEQUENCE [LARGE SCALE GENOMIC DNA]</scope>
    <source>
        <strain evidence="4 5">J.3.6.1-F.2.7.3</strain>
    </source>
</reference>
<dbReference type="InterPro" id="IPR004300">
    <property type="entry name" value="Glyco_hydro_57_N"/>
</dbReference>
<dbReference type="Pfam" id="PF03065">
    <property type="entry name" value="Glyco_hydro_57"/>
    <property type="match status" value="1"/>
</dbReference>